<feature type="domain" description="Methyltransferase type 11" evidence="1">
    <location>
        <begin position="49"/>
        <end position="142"/>
    </location>
</feature>
<reference evidence="3" key="1">
    <citation type="submission" date="2023-07" db="EMBL/GenBank/DDBJ databases">
        <title>Novel species in the genus Lipingzhangella isolated from Sambhar Salt Lake.</title>
        <authorList>
            <person name="Jiya N."/>
            <person name="Kajale S."/>
            <person name="Sharma A."/>
        </authorList>
    </citation>
    <scope>NUCLEOTIDE SEQUENCE [LARGE SCALE GENOMIC DNA]</scope>
    <source>
        <strain evidence="3">LS1_29</strain>
    </source>
</reference>
<evidence type="ECO:0000259" key="1">
    <source>
        <dbReference type="Pfam" id="PF08241"/>
    </source>
</evidence>
<organism evidence="2 3">
    <name type="scientific">Lipingzhangella rawalii</name>
    <dbReference type="NCBI Taxonomy" id="2055835"/>
    <lineage>
        <taxon>Bacteria</taxon>
        <taxon>Bacillati</taxon>
        <taxon>Actinomycetota</taxon>
        <taxon>Actinomycetes</taxon>
        <taxon>Streptosporangiales</taxon>
        <taxon>Nocardiopsidaceae</taxon>
        <taxon>Lipingzhangella</taxon>
    </lineage>
</organism>
<dbReference type="InterPro" id="IPR029063">
    <property type="entry name" value="SAM-dependent_MTases_sf"/>
</dbReference>
<comment type="caution">
    <text evidence="2">The sequence shown here is derived from an EMBL/GenBank/DDBJ whole genome shotgun (WGS) entry which is preliminary data.</text>
</comment>
<keyword evidence="2" id="KW-0808">Transferase</keyword>
<dbReference type="PANTHER" id="PTHR43591:SF24">
    <property type="entry name" value="2-METHOXY-6-POLYPRENYL-1,4-BENZOQUINOL METHYLASE, MITOCHONDRIAL"/>
    <property type="match status" value="1"/>
</dbReference>
<gene>
    <name evidence="2" type="ORF">RIF23_18615</name>
</gene>
<name>A0ABU2HAF5_9ACTN</name>
<dbReference type="EMBL" id="JAVLVT010000010">
    <property type="protein sequence ID" value="MDS1272306.1"/>
    <property type="molecule type" value="Genomic_DNA"/>
</dbReference>
<evidence type="ECO:0000313" key="2">
    <source>
        <dbReference type="EMBL" id="MDS1272306.1"/>
    </source>
</evidence>
<dbReference type="SUPFAM" id="SSF53335">
    <property type="entry name" value="S-adenosyl-L-methionine-dependent methyltransferases"/>
    <property type="match status" value="1"/>
</dbReference>
<dbReference type="RefSeq" id="WP_310913874.1">
    <property type="nucleotide sequence ID" value="NZ_JAVLVT010000010.1"/>
</dbReference>
<keyword evidence="3" id="KW-1185">Reference proteome</keyword>
<dbReference type="Proteomes" id="UP001250214">
    <property type="component" value="Unassembled WGS sequence"/>
</dbReference>
<dbReference type="CDD" id="cd02440">
    <property type="entry name" value="AdoMet_MTases"/>
    <property type="match status" value="1"/>
</dbReference>
<dbReference type="PANTHER" id="PTHR43591">
    <property type="entry name" value="METHYLTRANSFERASE"/>
    <property type="match status" value="1"/>
</dbReference>
<evidence type="ECO:0000313" key="3">
    <source>
        <dbReference type="Proteomes" id="UP001250214"/>
    </source>
</evidence>
<dbReference type="Gene3D" id="3.40.50.150">
    <property type="entry name" value="Vaccinia Virus protein VP39"/>
    <property type="match status" value="1"/>
</dbReference>
<accession>A0ABU2HAF5</accession>
<sequence length="270" mass="28922">MSELADVKTAARTVWALGDYDAMMRAEGLYDLGAQLAHQLTITPGERVVDVACGTGNAAIPAARAGGRVTGVDLTPEMLAVARQRAEAAGVTVDWVEGDAESLPLRDAEADVVLSTFGCMFAPRHEVVAEEIARVLAPGGRIGLCVWAPDGVFGEFFRIVAGYLPPDPEFVDPPLAWGDEHRVRELFEGTGITPVFERASWRIIHPSVEAAIACYTDNLGPVTKARELTTANGSWPGLHADLAALFHRHAEDDGRVVLPATYLVITGRRA</sequence>
<proteinExistence type="predicted"/>
<dbReference type="GO" id="GO:0008168">
    <property type="term" value="F:methyltransferase activity"/>
    <property type="evidence" value="ECO:0007669"/>
    <property type="project" value="UniProtKB-KW"/>
</dbReference>
<protein>
    <submittedName>
        <fullName evidence="2">Methyltransferase domain-containing protein</fullName>
    </submittedName>
</protein>
<keyword evidence="2" id="KW-0489">Methyltransferase</keyword>
<dbReference type="InterPro" id="IPR013216">
    <property type="entry name" value="Methyltransf_11"/>
</dbReference>
<dbReference type="GO" id="GO:0032259">
    <property type="term" value="P:methylation"/>
    <property type="evidence" value="ECO:0007669"/>
    <property type="project" value="UniProtKB-KW"/>
</dbReference>
<dbReference type="Pfam" id="PF08241">
    <property type="entry name" value="Methyltransf_11"/>
    <property type="match status" value="1"/>
</dbReference>